<reference evidence="5 6" key="1">
    <citation type="submission" date="2019-06" db="EMBL/GenBank/DDBJ databases">
        <title>Whole genome shotgun sequence of Vibrio comitans NBRC 102076.</title>
        <authorList>
            <person name="Hosoyama A."/>
            <person name="Uohara A."/>
            <person name="Ohji S."/>
            <person name="Ichikawa N."/>
        </authorList>
    </citation>
    <scope>NUCLEOTIDE SEQUENCE [LARGE SCALE GENOMIC DNA]</scope>
    <source>
        <strain evidence="5 6">NBRC 102076</strain>
    </source>
</reference>
<comment type="similarity">
    <text evidence="3">Belongs to the YihI family.</text>
</comment>
<sequence length="186" mass="20835">MSRHKKSRKPGSTGDVDLIVTRNRSESDVEGRLRKKLKKRKGQKAGARHSVGNESKDTAGRGQRDPRLGSKKKIPLVIEAAAKPTKQQRKYTAEQELDALENDAQLNILLERIEAGESLGAGLQSYVDQKLDRIEVLMKQLGLLDPEEEQVEEFVAPSNENVRKKAKTEDELLASFEDLDLGDFKD</sequence>
<dbReference type="GO" id="GO:0042254">
    <property type="term" value="P:ribosome biogenesis"/>
    <property type="evidence" value="ECO:0007669"/>
    <property type="project" value="UniProtKB-KW"/>
</dbReference>
<dbReference type="GO" id="GO:0005096">
    <property type="term" value="F:GTPase activator activity"/>
    <property type="evidence" value="ECO:0007669"/>
    <property type="project" value="UniProtKB-KW"/>
</dbReference>
<evidence type="ECO:0000313" key="6">
    <source>
        <dbReference type="Proteomes" id="UP000318242"/>
    </source>
</evidence>
<evidence type="ECO:0000313" key="5">
    <source>
        <dbReference type="EMBL" id="GEA61341.1"/>
    </source>
</evidence>
<evidence type="ECO:0000256" key="4">
    <source>
        <dbReference type="SAM" id="MobiDB-lite"/>
    </source>
</evidence>
<dbReference type="Proteomes" id="UP000318242">
    <property type="component" value="Unassembled WGS sequence"/>
</dbReference>
<gene>
    <name evidence="3 5" type="primary">yihI</name>
    <name evidence="5" type="ORF">VCO01S_25340</name>
</gene>
<protein>
    <recommendedName>
        <fullName evidence="3">Der GTPase-activating protein YihI</fullName>
    </recommendedName>
</protein>
<keyword evidence="6" id="KW-1185">Reference proteome</keyword>
<keyword evidence="1 3" id="KW-0343">GTPase activation</keyword>
<dbReference type="EMBL" id="BJLH01000011">
    <property type="protein sequence ID" value="GEA61341.1"/>
    <property type="molecule type" value="Genomic_DNA"/>
</dbReference>
<evidence type="ECO:0000256" key="2">
    <source>
        <dbReference type="ARBA" id="ARBA00022517"/>
    </source>
</evidence>
<name>A0A4Y3IPA9_9VIBR</name>
<dbReference type="NCBIfam" id="NF003560">
    <property type="entry name" value="PRK05244.1-1"/>
    <property type="match status" value="1"/>
</dbReference>
<dbReference type="OrthoDB" id="5677577at2"/>
<feature type="compositionally biased region" description="Basic and acidic residues" evidence="4">
    <location>
        <begin position="54"/>
        <end position="68"/>
    </location>
</feature>
<feature type="compositionally biased region" description="Basic residues" evidence="4">
    <location>
        <begin position="33"/>
        <end position="47"/>
    </location>
</feature>
<comment type="caution">
    <text evidence="5">The sequence shown here is derived from an EMBL/GenBank/DDBJ whole genome shotgun (WGS) entry which is preliminary data.</text>
</comment>
<comment type="subunit">
    <text evidence="3">Interacts with Der.</text>
</comment>
<evidence type="ECO:0000256" key="3">
    <source>
        <dbReference type="HAMAP-Rule" id="MF_01058"/>
    </source>
</evidence>
<dbReference type="Pfam" id="PF04220">
    <property type="entry name" value="YihI"/>
    <property type="match status" value="1"/>
</dbReference>
<accession>A0A4Y3IPA9</accession>
<comment type="function">
    <text evidence="3">A GTPase-activating protein (GAP) that modifies Der/EngA GTPase function. May play a role in ribosome biogenesis.</text>
</comment>
<dbReference type="RefSeq" id="WP_141271721.1">
    <property type="nucleotide sequence ID" value="NZ_BJLH01000011.1"/>
</dbReference>
<feature type="compositionally biased region" description="Basic and acidic residues" evidence="4">
    <location>
        <begin position="23"/>
        <end position="32"/>
    </location>
</feature>
<dbReference type="InterPro" id="IPR007336">
    <property type="entry name" value="YihI"/>
</dbReference>
<proteinExistence type="inferred from homology"/>
<keyword evidence="2 3" id="KW-0690">Ribosome biogenesis</keyword>
<dbReference type="AlphaFoldDB" id="A0A4Y3IPA9"/>
<evidence type="ECO:0000256" key="1">
    <source>
        <dbReference type="ARBA" id="ARBA00022468"/>
    </source>
</evidence>
<feature type="region of interest" description="Disordered" evidence="4">
    <location>
        <begin position="1"/>
        <end position="76"/>
    </location>
</feature>
<organism evidence="5 6">
    <name type="scientific">Vibrio comitans NBRC 102076</name>
    <dbReference type="NCBI Taxonomy" id="1219078"/>
    <lineage>
        <taxon>Bacteria</taxon>
        <taxon>Pseudomonadati</taxon>
        <taxon>Pseudomonadota</taxon>
        <taxon>Gammaproteobacteria</taxon>
        <taxon>Vibrionales</taxon>
        <taxon>Vibrionaceae</taxon>
        <taxon>Vibrio</taxon>
    </lineage>
</organism>
<dbReference type="HAMAP" id="MF_01058">
    <property type="entry name" value="GAP_YihI"/>
    <property type="match status" value="1"/>
</dbReference>